<dbReference type="SUPFAM" id="SSF53474">
    <property type="entry name" value="alpha/beta-Hydrolases"/>
    <property type="match status" value="1"/>
</dbReference>
<dbReference type="GO" id="GO:0016787">
    <property type="term" value="F:hydrolase activity"/>
    <property type="evidence" value="ECO:0007669"/>
    <property type="project" value="UniProtKB-KW"/>
</dbReference>
<keyword evidence="2" id="KW-1185">Reference proteome</keyword>
<proteinExistence type="predicted"/>
<dbReference type="AlphaFoldDB" id="A0A0R1YE21"/>
<comment type="caution">
    <text evidence="1">The sequence shown here is derived from an EMBL/GenBank/DDBJ whole genome shotgun (WGS) entry which is preliminary data.</text>
</comment>
<sequence length="280" mass="31267">MASIMSFLTACNVSSTGKDTAKKAKTAQIVKKPKFKDTPTLYFHGLMGSYKNEEPLVNAAKRAQKSNSIIRANVDDHGKVKLKGTIKKNAKNPIVEVNFKDNVQPNFSRNGTYASNVVKALQKKYYINKVNMVGYSLGNMAIMYYMIQNGNKKKMPKLVKQVSIAGHYDGAYFKELPPGFRQPKGLKLDKNGKPNKMNQTYKEMLAARPIYQKNKVKILNIYGDVGNNSDGVVEIPSALSLKYLTPNSDYHLAKFTGVKADHGGLPNNPKVIQKIIEFLW</sequence>
<evidence type="ECO:0000313" key="2">
    <source>
        <dbReference type="Proteomes" id="UP000051223"/>
    </source>
</evidence>
<dbReference type="InterPro" id="IPR010315">
    <property type="entry name" value="DUF915_hydro-like"/>
</dbReference>
<dbReference type="Pfam" id="PF06028">
    <property type="entry name" value="DUF915"/>
    <property type="match status" value="1"/>
</dbReference>
<dbReference type="eggNOG" id="COG4814">
    <property type="taxonomic scope" value="Bacteria"/>
</dbReference>
<evidence type="ECO:0000313" key="1">
    <source>
        <dbReference type="EMBL" id="KRM40561.1"/>
    </source>
</evidence>
<accession>A0A0R1YE21</accession>
<name>A0A0R1YE21_9LACO</name>
<dbReference type="EMBL" id="AZGI01000015">
    <property type="protein sequence ID" value="KRM40561.1"/>
    <property type="molecule type" value="Genomic_DNA"/>
</dbReference>
<protein>
    <submittedName>
        <fullName evidence="1">Alpha beta hydrolase superfamily protein</fullName>
    </submittedName>
</protein>
<dbReference type="Proteomes" id="UP000051223">
    <property type="component" value="Unassembled WGS sequence"/>
</dbReference>
<gene>
    <name evidence="1" type="ORF">FC39_GL000586</name>
</gene>
<dbReference type="Gene3D" id="3.40.50.1820">
    <property type="entry name" value="alpha/beta hydrolase"/>
    <property type="match status" value="1"/>
</dbReference>
<keyword evidence="1" id="KW-0378">Hydrolase</keyword>
<dbReference type="InterPro" id="IPR029058">
    <property type="entry name" value="AB_hydrolase_fold"/>
</dbReference>
<organism evidence="1 2">
    <name type="scientific">Lactobacillus hamsteri DSM 5661 = JCM 6256</name>
    <dbReference type="NCBI Taxonomy" id="1423754"/>
    <lineage>
        <taxon>Bacteria</taxon>
        <taxon>Bacillati</taxon>
        <taxon>Bacillota</taxon>
        <taxon>Bacilli</taxon>
        <taxon>Lactobacillales</taxon>
        <taxon>Lactobacillaceae</taxon>
        <taxon>Lactobacillus</taxon>
    </lineage>
</organism>
<reference evidence="1 2" key="1">
    <citation type="journal article" date="2015" name="Genome Announc.">
        <title>Expanding the biotechnology potential of lactobacilli through comparative genomics of 213 strains and associated genera.</title>
        <authorList>
            <person name="Sun Z."/>
            <person name="Harris H.M."/>
            <person name="McCann A."/>
            <person name="Guo C."/>
            <person name="Argimon S."/>
            <person name="Zhang W."/>
            <person name="Yang X."/>
            <person name="Jeffery I.B."/>
            <person name="Cooney J.C."/>
            <person name="Kagawa T.F."/>
            <person name="Liu W."/>
            <person name="Song Y."/>
            <person name="Salvetti E."/>
            <person name="Wrobel A."/>
            <person name="Rasinkangas P."/>
            <person name="Parkhill J."/>
            <person name="Rea M.C."/>
            <person name="O'Sullivan O."/>
            <person name="Ritari J."/>
            <person name="Douillard F.P."/>
            <person name="Paul Ross R."/>
            <person name="Yang R."/>
            <person name="Briner A.E."/>
            <person name="Felis G.E."/>
            <person name="de Vos W.M."/>
            <person name="Barrangou R."/>
            <person name="Klaenhammer T.R."/>
            <person name="Caufield P.W."/>
            <person name="Cui Y."/>
            <person name="Zhang H."/>
            <person name="O'Toole P.W."/>
        </authorList>
    </citation>
    <scope>NUCLEOTIDE SEQUENCE [LARGE SCALE GENOMIC DNA]</scope>
    <source>
        <strain evidence="1 2">DSM 5661</strain>
    </source>
</reference>
<dbReference type="PATRIC" id="fig|1423754.3.peg.606"/>